<keyword evidence="2" id="KW-0378">Hydrolase</keyword>
<evidence type="ECO:0000256" key="1">
    <source>
        <dbReference type="SAM" id="Phobius"/>
    </source>
</evidence>
<accession>A0A142EL12</accession>
<dbReference type="PATRIC" id="fig|1727163.4.peg.1102"/>
<keyword evidence="1" id="KW-0812">Transmembrane</keyword>
<dbReference type="AlphaFoldDB" id="A0A142EL12"/>
<keyword evidence="1" id="KW-0472">Membrane</keyword>
<evidence type="ECO:0000313" key="3">
    <source>
        <dbReference type="Proteomes" id="UP000073816"/>
    </source>
</evidence>
<sequence length="157" mass="18644">MLTFIFGLWLSLLQSDSLDSFKLQKLISERDQLHEEWKTSETKKTGIFGNRTKKDMVETNEWLIRIIQKDNQIMDELRMQGTIDKVTISQEREDYKSITMKLEREVQILKRVILEKDEEISARLSERRIFEWSSLILFLISAGLGWWIYRIKKASAG</sequence>
<dbReference type="RefSeq" id="WP_236778636.1">
    <property type="nucleotide sequence ID" value="NZ_CP012836.1"/>
</dbReference>
<keyword evidence="3" id="KW-1185">Reference proteome</keyword>
<proteinExistence type="predicted"/>
<dbReference type="GO" id="GO:0006508">
    <property type="term" value="P:proteolysis"/>
    <property type="evidence" value="ECO:0007669"/>
    <property type="project" value="UniProtKB-KW"/>
</dbReference>
<keyword evidence="1" id="KW-1133">Transmembrane helix</keyword>
<feature type="transmembrane region" description="Helical" evidence="1">
    <location>
        <begin position="129"/>
        <end position="149"/>
    </location>
</feature>
<evidence type="ECO:0000313" key="2">
    <source>
        <dbReference type="EMBL" id="AMQ55817.1"/>
    </source>
</evidence>
<reference evidence="3" key="1">
    <citation type="submission" date="2015-09" db="EMBL/GenBank/DDBJ databases">
        <title>Complete sequence of Algoriphagus sp. M8-2.</title>
        <authorList>
            <person name="Shintani M."/>
        </authorList>
    </citation>
    <scope>NUCLEOTIDE SEQUENCE [LARGE SCALE GENOMIC DNA]</scope>
    <source>
        <strain evidence="3">M8-2</strain>
    </source>
</reference>
<keyword evidence="2" id="KW-0645">Protease</keyword>
<organism evidence="2 3">
    <name type="scientific">Algoriphagus sanaruensis</name>
    <dbReference type="NCBI Taxonomy" id="1727163"/>
    <lineage>
        <taxon>Bacteria</taxon>
        <taxon>Pseudomonadati</taxon>
        <taxon>Bacteroidota</taxon>
        <taxon>Cytophagia</taxon>
        <taxon>Cytophagales</taxon>
        <taxon>Cyclobacteriaceae</taxon>
        <taxon>Algoriphagus</taxon>
    </lineage>
</organism>
<dbReference type="GO" id="GO:0008233">
    <property type="term" value="F:peptidase activity"/>
    <property type="evidence" value="ECO:0007669"/>
    <property type="project" value="UniProtKB-KW"/>
</dbReference>
<dbReference type="Proteomes" id="UP000073816">
    <property type="component" value="Chromosome"/>
</dbReference>
<dbReference type="KEGG" id="alm:AO498_05290"/>
<name>A0A142EL12_9BACT</name>
<dbReference type="EMBL" id="CP012836">
    <property type="protein sequence ID" value="AMQ55817.1"/>
    <property type="molecule type" value="Genomic_DNA"/>
</dbReference>
<reference evidence="2 3" key="2">
    <citation type="journal article" date="2016" name="Genome Announc.">
        <title>Complete Genome Sequence of Algoriphagus sp. Strain M8-2, Isolated from a Brackish Lake.</title>
        <authorList>
            <person name="Muraguchi Y."/>
            <person name="Kushimoto K."/>
            <person name="Ohtsubo Y."/>
            <person name="Suzuki T."/>
            <person name="Dohra H."/>
            <person name="Kimbara K."/>
            <person name="Shintani M."/>
        </authorList>
    </citation>
    <scope>NUCLEOTIDE SEQUENCE [LARGE SCALE GENOMIC DNA]</scope>
    <source>
        <strain evidence="2 3">M8-2</strain>
    </source>
</reference>
<dbReference type="STRING" id="1727163.AO498_05290"/>
<protein>
    <submittedName>
        <fullName evidence="2">Clp protease ClpB</fullName>
    </submittedName>
</protein>
<gene>
    <name evidence="2" type="ORF">AO498_05290</name>
</gene>